<protein>
    <submittedName>
        <fullName evidence="3">Glycosyl transferase, group 1 family protein</fullName>
    </submittedName>
</protein>
<dbReference type="GO" id="GO:0016757">
    <property type="term" value="F:glycosyltransferase activity"/>
    <property type="evidence" value="ECO:0007669"/>
    <property type="project" value="InterPro"/>
</dbReference>
<geneLocation type="plasmid" evidence="4">
    <name>Plasmid3 DNA</name>
</geneLocation>
<dbReference type="AlphaFoldDB" id="A0A0D6B9K5"/>
<gene>
    <name evidence="3" type="ORF">NHU_04558</name>
</gene>
<name>A0A0D6B9K5_RHOSU</name>
<accession>A0A0D6B9K5</accession>
<dbReference type="SUPFAM" id="SSF53756">
    <property type="entry name" value="UDP-Glycosyltransferase/glycogen phosphorylase"/>
    <property type="match status" value="1"/>
</dbReference>
<dbReference type="Pfam" id="PF13439">
    <property type="entry name" value="Glyco_transf_4"/>
    <property type="match status" value="1"/>
</dbReference>
<dbReference type="EMBL" id="AP014803">
    <property type="protein sequence ID" value="BAQ71671.1"/>
    <property type="molecule type" value="Genomic_DNA"/>
</dbReference>
<sequence>MTANVRIAYLTGEYPAVSHTFILREIEALRSHGLEVITASIRRTGPEHHRGPSEKAAAASTFYVLDAARRPGAVARALLMALRRPGALSGVLRLAWKTRRPGLRGALYQLFYLAEALILAAHLRRAGATHLHNHFAQASATVAMLAAELAGLPFSFTLHGPADFLDPVGWRLDEKIRRARFVACISHFCRSQAMIHARPADWPKLAIVHCGVEPERYRRDPVPATGPATTRELLFVGRLAAVKGVPLLLEAMARLGPEHPGARLTLIGDGPERARIEAEAARLGLGDRVVFAGYRSQEEVAGALARSDLFVLPSFAEGVPVVLMEAMAAGLPVIATRIAGIPELVEDGVSGRVVDPGSATALTAAIGAVLADPETAARMGAAGRERVCAGFDVRAEALRLATLFRDGAAAGEDR</sequence>
<dbReference type="CDD" id="cd03801">
    <property type="entry name" value="GT4_PimA-like"/>
    <property type="match status" value="1"/>
</dbReference>
<dbReference type="InterPro" id="IPR050194">
    <property type="entry name" value="Glycosyltransferase_grp1"/>
</dbReference>
<dbReference type="Gene3D" id="3.40.50.2000">
    <property type="entry name" value="Glycogen Phosphorylase B"/>
    <property type="match status" value="2"/>
</dbReference>
<organism evidence="3 4">
    <name type="scientific">Rhodovulum sulfidophilum</name>
    <name type="common">Rhodobacter sulfidophilus</name>
    <dbReference type="NCBI Taxonomy" id="35806"/>
    <lineage>
        <taxon>Bacteria</taxon>
        <taxon>Pseudomonadati</taxon>
        <taxon>Pseudomonadota</taxon>
        <taxon>Alphaproteobacteria</taxon>
        <taxon>Rhodobacterales</taxon>
        <taxon>Paracoccaceae</taxon>
        <taxon>Rhodovulum</taxon>
    </lineage>
</organism>
<dbReference type="Pfam" id="PF00534">
    <property type="entry name" value="Glycos_transf_1"/>
    <property type="match status" value="1"/>
</dbReference>
<dbReference type="PANTHER" id="PTHR45947:SF15">
    <property type="entry name" value="TEICHURONIC ACID BIOSYNTHESIS GLYCOSYLTRANSFERASE TUAC-RELATED"/>
    <property type="match status" value="1"/>
</dbReference>
<reference evidence="3 4" key="1">
    <citation type="submission" date="2015-02" db="EMBL/GenBank/DDBJ databases">
        <title>Genome sequene of Rhodovulum sulfidophilum DSM 2351.</title>
        <authorList>
            <person name="Nagao N."/>
        </authorList>
    </citation>
    <scope>NUCLEOTIDE SEQUENCE [LARGE SCALE GENOMIC DNA]</scope>
    <source>
        <strain evidence="3 4">DSM 2351</strain>
        <plasmid evidence="4">Plasmid Plasmid3 DNA</plasmid>
    </source>
</reference>
<evidence type="ECO:0000259" key="1">
    <source>
        <dbReference type="Pfam" id="PF00534"/>
    </source>
</evidence>
<keyword evidence="3" id="KW-0808">Transferase</keyword>
<dbReference type="Proteomes" id="UP000064912">
    <property type="component" value="Plasmid Plasmid3"/>
</dbReference>
<dbReference type="InterPro" id="IPR028098">
    <property type="entry name" value="Glyco_trans_4-like_N"/>
</dbReference>
<dbReference type="PANTHER" id="PTHR45947">
    <property type="entry name" value="SULFOQUINOVOSYL TRANSFERASE SQD2"/>
    <property type="match status" value="1"/>
</dbReference>
<dbReference type="PATRIC" id="fig|35806.4.peg.4677"/>
<evidence type="ECO:0000313" key="4">
    <source>
        <dbReference type="Proteomes" id="UP000064912"/>
    </source>
</evidence>
<keyword evidence="3" id="KW-0614">Plasmid</keyword>
<proteinExistence type="predicted"/>
<evidence type="ECO:0000313" key="3">
    <source>
        <dbReference type="EMBL" id="BAQ71671.1"/>
    </source>
</evidence>
<evidence type="ECO:0000259" key="2">
    <source>
        <dbReference type="Pfam" id="PF13439"/>
    </source>
</evidence>
<dbReference type="KEGG" id="rsu:NHU_04558"/>
<feature type="domain" description="Glycosyl transferase family 1" evidence="1">
    <location>
        <begin position="229"/>
        <end position="386"/>
    </location>
</feature>
<feature type="domain" description="Glycosyltransferase subfamily 4-like N-terminal" evidence="2">
    <location>
        <begin position="101"/>
        <end position="216"/>
    </location>
</feature>
<dbReference type="InterPro" id="IPR001296">
    <property type="entry name" value="Glyco_trans_1"/>
</dbReference>